<organism evidence="2 3">
    <name type="scientific">Miscanthus lutarioriparius</name>
    <dbReference type="NCBI Taxonomy" id="422564"/>
    <lineage>
        <taxon>Eukaryota</taxon>
        <taxon>Viridiplantae</taxon>
        <taxon>Streptophyta</taxon>
        <taxon>Embryophyta</taxon>
        <taxon>Tracheophyta</taxon>
        <taxon>Spermatophyta</taxon>
        <taxon>Magnoliopsida</taxon>
        <taxon>Liliopsida</taxon>
        <taxon>Poales</taxon>
        <taxon>Poaceae</taxon>
        <taxon>PACMAD clade</taxon>
        <taxon>Panicoideae</taxon>
        <taxon>Andropogonodae</taxon>
        <taxon>Andropogoneae</taxon>
        <taxon>Saccharinae</taxon>
        <taxon>Miscanthus</taxon>
    </lineage>
</organism>
<evidence type="ECO:0000313" key="3">
    <source>
        <dbReference type="Proteomes" id="UP000604825"/>
    </source>
</evidence>
<gene>
    <name evidence="2" type="ORF">NCGR_LOCUS49364</name>
</gene>
<reference evidence="2" key="1">
    <citation type="submission" date="2020-10" db="EMBL/GenBank/DDBJ databases">
        <authorList>
            <person name="Han B."/>
            <person name="Lu T."/>
            <person name="Zhao Q."/>
            <person name="Huang X."/>
            <person name="Zhao Y."/>
        </authorList>
    </citation>
    <scope>NUCLEOTIDE SEQUENCE</scope>
</reference>
<feature type="region of interest" description="Disordered" evidence="1">
    <location>
        <begin position="1"/>
        <end position="112"/>
    </location>
</feature>
<comment type="caution">
    <text evidence="2">The sequence shown here is derived from an EMBL/GenBank/DDBJ whole genome shotgun (WGS) entry which is preliminary data.</text>
</comment>
<proteinExistence type="predicted"/>
<accession>A0A811R7R3</accession>
<evidence type="ECO:0000256" key="1">
    <source>
        <dbReference type="SAM" id="MobiDB-lite"/>
    </source>
</evidence>
<keyword evidence="3" id="KW-1185">Reference proteome</keyword>
<protein>
    <submittedName>
        <fullName evidence="2">Uncharacterized protein</fullName>
    </submittedName>
</protein>
<dbReference type="EMBL" id="CAJGYO010000013">
    <property type="protein sequence ID" value="CAD6266059.1"/>
    <property type="molecule type" value="Genomic_DNA"/>
</dbReference>
<dbReference type="AlphaFoldDB" id="A0A811R7R3"/>
<evidence type="ECO:0000313" key="2">
    <source>
        <dbReference type="EMBL" id="CAD6266059.1"/>
    </source>
</evidence>
<dbReference type="Proteomes" id="UP000604825">
    <property type="component" value="Unassembled WGS sequence"/>
</dbReference>
<sequence>MATAASRLLQLLRRPATRRSAQPRACLSTPSSPSPLPSPGVQLVEEVEDAAPSHEVRDNPPKDQPVVDDVAAEVLGLKPPPNPSPQPKQSDGQFKHHGVPPAEHGGGSHHHH</sequence>
<name>A0A811R7R3_9POAL</name>
<feature type="compositionally biased region" description="Basic and acidic residues" evidence="1">
    <location>
        <begin position="51"/>
        <end position="61"/>
    </location>
</feature>